<evidence type="ECO:0000313" key="1">
    <source>
        <dbReference type="EMBL" id="WWP23983.1"/>
    </source>
</evidence>
<dbReference type="Proteomes" id="UP001364764">
    <property type="component" value="Plasmid pY5S7-1"/>
</dbReference>
<protein>
    <submittedName>
        <fullName evidence="1">Uncharacterized protein</fullName>
    </submittedName>
</protein>
<proteinExistence type="predicted"/>
<dbReference type="EMBL" id="CP145893">
    <property type="protein sequence ID" value="WWP23983.1"/>
    <property type="molecule type" value="Genomic_DNA"/>
</dbReference>
<name>A0ABD8B2P9_PAEAM</name>
<sequence>MTEIVFEITQPKDKESGSKDIALTDGFIDALFSISEKIHTSEKFRTRSNGVGRLVWHVTEADIMLMVTLHVCFNSEGKLENVSRHQIYKKLYDLYEDPCCDDQFYIAFEKFVRLGLIQEKLSGVTSEFSLTNFINPDTNKISRLVVVNPFVFSKGFTDLPISAQKLVFDLLRKQGNEKEKEVFYWLNKDKGILKQLHKKHVYELKNILHLLSTTTIQHQKPIITSWNIEARRGTTSPKLTVIVNEAYTSKYVPGTQYRDVLQGKKTYRRVIRHLKNLLSKNLIGEFEYLNDGSDFYQLVRLLRGKSYKYMVYVIEKIRELYEKNRMFPINIMEFIRDEMRHKGMVTYLEIAKQTGVYKFICPRKLDENRLYEFAAAASMFSQREFTKLCLASVRSLEGSYTRPPAFSLYDYTQSNELQYYLDAVTMRNHAFSLRKCPDKYKELEIQALIRLENEYETRAVREWMINKIEMLPAWTTIPDVPLDFKLEHHILTKEHTA</sequence>
<geneLocation type="plasmid" evidence="1 2">
    <name>pY5S7-1</name>
</geneLocation>
<dbReference type="GeneID" id="93479887"/>
<dbReference type="AlphaFoldDB" id="A0ABD8B2P9"/>
<organism evidence="1 2">
    <name type="scientific">Paenibacillus amylolyticus</name>
    <dbReference type="NCBI Taxonomy" id="1451"/>
    <lineage>
        <taxon>Bacteria</taxon>
        <taxon>Bacillati</taxon>
        <taxon>Bacillota</taxon>
        <taxon>Bacilli</taxon>
        <taxon>Bacillales</taxon>
        <taxon>Paenibacillaceae</taxon>
        <taxon>Paenibacillus</taxon>
    </lineage>
</organism>
<reference evidence="1 2" key="1">
    <citation type="submission" date="2024-02" db="EMBL/GenBank/DDBJ databases">
        <title>Complete sequences of two Paenibacillus sp. strains and one Lysinibacillus strain isolated from the environment on STAA medium highlight biotechnological potential.</title>
        <authorList>
            <person name="Attere S.A."/>
            <person name="Piche L.C."/>
            <person name="Intertaglia L."/>
            <person name="Lami R."/>
            <person name="Charette S.J."/>
            <person name="Vincent A.T."/>
        </authorList>
    </citation>
    <scope>NUCLEOTIDE SEQUENCE [LARGE SCALE GENOMIC DNA]</scope>
    <source>
        <strain evidence="1 2">Y5S-7</strain>
        <plasmid evidence="1 2">pY5S7-1</plasmid>
    </source>
</reference>
<accession>A0ABD8B2P9</accession>
<evidence type="ECO:0000313" key="2">
    <source>
        <dbReference type="Proteomes" id="UP001364764"/>
    </source>
</evidence>
<keyword evidence="1" id="KW-0614">Plasmid</keyword>
<gene>
    <name evidence="1" type="ORF">V6668_30440</name>
</gene>
<dbReference type="RefSeq" id="WP_100526671.1">
    <property type="nucleotide sequence ID" value="NZ_CP145893.1"/>
</dbReference>